<protein>
    <submittedName>
        <fullName evidence="1">Uncharacterized protein</fullName>
    </submittedName>
</protein>
<evidence type="ECO:0000313" key="1">
    <source>
        <dbReference type="EMBL" id="SIS68270.1"/>
    </source>
</evidence>
<dbReference type="OrthoDB" id="9965569at2"/>
<organism evidence="1 2">
    <name type="scientific">Rhodobacter aestuarii</name>
    <dbReference type="NCBI Taxonomy" id="453582"/>
    <lineage>
        <taxon>Bacteria</taxon>
        <taxon>Pseudomonadati</taxon>
        <taxon>Pseudomonadota</taxon>
        <taxon>Alphaproteobacteria</taxon>
        <taxon>Rhodobacterales</taxon>
        <taxon>Rhodobacter group</taxon>
        <taxon>Rhodobacter</taxon>
    </lineage>
</organism>
<dbReference type="EMBL" id="FTOG01000003">
    <property type="protein sequence ID" value="SIS68270.1"/>
    <property type="molecule type" value="Genomic_DNA"/>
</dbReference>
<keyword evidence="2" id="KW-1185">Reference proteome</keyword>
<dbReference type="Proteomes" id="UP000186221">
    <property type="component" value="Unassembled WGS sequence"/>
</dbReference>
<name>A0A1N7L3L5_9RHOB</name>
<gene>
    <name evidence="1" type="ORF">SAMN05421580_103210</name>
</gene>
<dbReference type="AlphaFoldDB" id="A0A1N7L3L5"/>
<sequence>MTALAFSRLSKIAPDPWHVAHPGAGNIGYTCHMAAMHWAQMALGASQMRANEIVGVFTRLHCPGCKANGSGVHTSVSTTAYGHLFCRRAVLIPDRNSLHGMVEVGDVLIAGLAAWPMHTMVLRQKRGAGHITVRGFNNLGTLGTGERDRYDPVSHNITQDKYWKDPAAGLFGRSAAPLCVVRHADFMEASRMLRDEAMRTGAVPAH</sequence>
<reference evidence="2" key="1">
    <citation type="submission" date="2017-01" db="EMBL/GenBank/DDBJ databases">
        <authorList>
            <person name="Varghese N."/>
            <person name="Submissions S."/>
        </authorList>
    </citation>
    <scope>NUCLEOTIDE SEQUENCE [LARGE SCALE GENOMIC DNA]</scope>
    <source>
        <strain evidence="2">DSM 19945</strain>
    </source>
</reference>
<evidence type="ECO:0000313" key="2">
    <source>
        <dbReference type="Proteomes" id="UP000186221"/>
    </source>
</evidence>
<proteinExistence type="predicted"/>
<dbReference type="RefSeq" id="WP_076484211.1">
    <property type="nucleotide sequence ID" value="NZ_FTOG01000003.1"/>
</dbReference>
<accession>A0A1N7L3L5</accession>